<name>A0A5C3MIZ5_9AGAM</name>
<keyword evidence="4" id="KW-1185">Reference proteome</keyword>
<dbReference type="SUPFAM" id="SSF56112">
    <property type="entry name" value="Protein kinase-like (PK-like)"/>
    <property type="match status" value="1"/>
</dbReference>
<dbReference type="EMBL" id="ML213545">
    <property type="protein sequence ID" value="TFK45369.1"/>
    <property type="molecule type" value="Genomic_DNA"/>
</dbReference>
<feature type="domain" description="Fungal-type protein kinase" evidence="2">
    <location>
        <begin position="231"/>
        <end position="556"/>
    </location>
</feature>
<dbReference type="PANTHER" id="PTHR38248:SF2">
    <property type="entry name" value="FUNK1 11"/>
    <property type="match status" value="1"/>
</dbReference>
<feature type="region of interest" description="Disordered" evidence="1">
    <location>
        <begin position="693"/>
        <end position="736"/>
    </location>
</feature>
<dbReference type="InterPro" id="IPR040976">
    <property type="entry name" value="Pkinase_fungal"/>
</dbReference>
<dbReference type="PROSITE" id="PS00109">
    <property type="entry name" value="PROTEIN_KINASE_TYR"/>
    <property type="match status" value="1"/>
</dbReference>
<dbReference type="InterPro" id="IPR008266">
    <property type="entry name" value="Tyr_kinase_AS"/>
</dbReference>
<gene>
    <name evidence="3" type="ORF">OE88DRAFT_1218456</name>
</gene>
<evidence type="ECO:0000259" key="2">
    <source>
        <dbReference type="Pfam" id="PF17667"/>
    </source>
</evidence>
<evidence type="ECO:0000256" key="1">
    <source>
        <dbReference type="SAM" id="MobiDB-lite"/>
    </source>
</evidence>
<organism evidence="3 4">
    <name type="scientific">Heliocybe sulcata</name>
    <dbReference type="NCBI Taxonomy" id="5364"/>
    <lineage>
        <taxon>Eukaryota</taxon>
        <taxon>Fungi</taxon>
        <taxon>Dikarya</taxon>
        <taxon>Basidiomycota</taxon>
        <taxon>Agaricomycotina</taxon>
        <taxon>Agaricomycetes</taxon>
        <taxon>Gloeophyllales</taxon>
        <taxon>Gloeophyllaceae</taxon>
        <taxon>Heliocybe</taxon>
    </lineage>
</organism>
<reference evidence="3 4" key="1">
    <citation type="journal article" date="2019" name="Nat. Ecol. Evol.">
        <title>Megaphylogeny resolves global patterns of mushroom evolution.</title>
        <authorList>
            <person name="Varga T."/>
            <person name="Krizsan K."/>
            <person name="Foldi C."/>
            <person name="Dima B."/>
            <person name="Sanchez-Garcia M."/>
            <person name="Sanchez-Ramirez S."/>
            <person name="Szollosi G.J."/>
            <person name="Szarkandi J.G."/>
            <person name="Papp V."/>
            <person name="Albert L."/>
            <person name="Andreopoulos W."/>
            <person name="Angelini C."/>
            <person name="Antonin V."/>
            <person name="Barry K.W."/>
            <person name="Bougher N.L."/>
            <person name="Buchanan P."/>
            <person name="Buyck B."/>
            <person name="Bense V."/>
            <person name="Catcheside P."/>
            <person name="Chovatia M."/>
            <person name="Cooper J."/>
            <person name="Damon W."/>
            <person name="Desjardin D."/>
            <person name="Finy P."/>
            <person name="Geml J."/>
            <person name="Haridas S."/>
            <person name="Hughes K."/>
            <person name="Justo A."/>
            <person name="Karasinski D."/>
            <person name="Kautmanova I."/>
            <person name="Kiss B."/>
            <person name="Kocsube S."/>
            <person name="Kotiranta H."/>
            <person name="LaButti K.M."/>
            <person name="Lechner B.E."/>
            <person name="Liimatainen K."/>
            <person name="Lipzen A."/>
            <person name="Lukacs Z."/>
            <person name="Mihaltcheva S."/>
            <person name="Morgado L.N."/>
            <person name="Niskanen T."/>
            <person name="Noordeloos M.E."/>
            <person name="Ohm R.A."/>
            <person name="Ortiz-Santana B."/>
            <person name="Ovrebo C."/>
            <person name="Racz N."/>
            <person name="Riley R."/>
            <person name="Savchenko A."/>
            <person name="Shiryaev A."/>
            <person name="Soop K."/>
            <person name="Spirin V."/>
            <person name="Szebenyi C."/>
            <person name="Tomsovsky M."/>
            <person name="Tulloss R.E."/>
            <person name="Uehling J."/>
            <person name="Grigoriev I.V."/>
            <person name="Vagvolgyi C."/>
            <person name="Papp T."/>
            <person name="Martin F.M."/>
            <person name="Miettinen O."/>
            <person name="Hibbett D.S."/>
            <person name="Nagy L.G."/>
        </authorList>
    </citation>
    <scope>NUCLEOTIDE SEQUENCE [LARGE SCALE GENOMIC DNA]</scope>
    <source>
        <strain evidence="3 4">OMC1185</strain>
    </source>
</reference>
<evidence type="ECO:0000313" key="4">
    <source>
        <dbReference type="Proteomes" id="UP000305948"/>
    </source>
</evidence>
<dbReference type="Pfam" id="PF17667">
    <property type="entry name" value="Pkinase_fungal"/>
    <property type="match status" value="1"/>
</dbReference>
<proteinExistence type="predicted"/>
<feature type="compositionally biased region" description="Polar residues" evidence="1">
    <location>
        <begin position="198"/>
        <end position="208"/>
    </location>
</feature>
<dbReference type="AlphaFoldDB" id="A0A5C3MIZ5"/>
<protein>
    <recommendedName>
        <fullName evidence="2">Fungal-type protein kinase domain-containing protein</fullName>
    </recommendedName>
</protein>
<feature type="region of interest" description="Disordered" evidence="1">
    <location>
        <begin position="39"/>
        <end position="86"/>
    </location>
</feature>
<dbReference type="OrthoDB" id="5592585at2759"/>
<evidence type="ECO:0000313" key="3">
    <source>
        <dbReference type="EMBL" id="TFK45369.1"/>
    </source>
</evidence>
<dbReference type="Gene3D" id="1.10.510.10">
    <property type="entry name" value="Transferase(Phosphotransferase) domain 1"/>
    <property type="match status" value="1"/>
</dbReference>
<dbReference type="PANTHER" id="PTHR38248">
    <property type="entry name" value="FUNK1 6"/>
    <property type="match status" value="1"/>
</dbReference>
<feature type="compositionally biased region" description="Polar residues" evidence="1">
    <location>
        <begin position="42"/>
        <end position="51"/>
    </location>
</feature>
<feature type="compositionally biased region" description="Basic and acidic residues" evidence="1">
    <location>
        <begin position="163"/>
        <end position="174"/>
    </location>
</feature>
<dbReference type="Proteomes" id="UP000305948">
    <property type="component" value="Unassembled WGS sequence"/>
</dbReference>
<accession>A0A5C3MIZ5</accession>
<dbReference type="InterPro" id="IPR011009">
    <property type="entry name" value="Kinase-like_dom_sf"/>
</dbReference>
<feature type="region of interest" description="Disordered" evidence="1">
    <location>
        <begin position="162"/>
        <end position="218"/>
    </location>
</feature>
<dbReference type="GO" id="GO:0004672">
    <property type="term" value="F:protein kinase activity"/>
    <property type="evidence" value="ECO:0007669"/>
    <property type="project" value="InterPro"/>
</dbReference>
<sequence>MSGYFVGPMPVEDFLAEFTPSSALPEHGSAFKDAFKPMADVTGSSNASKTPAQGKAQGGAKAGGTSSESRHDDSTAATISGGKRKQRKEYAMYPQFIKSINDASLCPGLKFVDTSNKPDKSVPEDVKPDISVYPQNSKLTTTSWKHVELAIELKATSAQDPFVDPKVKASDASEKQSPVPPQSSEMSEESTERRFDSLTLQRSETYSQEGGRKTPYEFERGSDEAIRIRGQLADYATLQWQHQFRLFLFQVIIFGDLARLLRYDRTAVVVTDAFKYQETPYLAQFLSRFNQMTGAQRGNDPTVTRASTQERDLAVEILRAYKDHVDKKNMWKVEVHDQAGVKNLIISKPTFRSPATTGRATRCYVAADLAERKPVFLKDSWRYVVDGMEREGDIYERLHSNHVSNISKVLYHGDLLDTTKGDRQSTISAELAKKPWAMKTRTLDKHQHYRIVLDVVGRRLNQAPSSWAIVKIIHDALVAHWEAYSQAGVLHRDLSPHNILFIDNGSGDVHGILIDWDLGRRVETLNTEGARLRGWTGTWQFVSHWLLRAFWTLLHTALNIIPCSLSGITLANMLKTVFDEARWDEVLGCYLGGNEKLNIIMHGHYILPYSATERAQITFHDLATPLNDLVQSLLFLFQDWDTYHNMALRETRRLGAKAEAEKLLTSEAIIQLFKDAYTNPAWSHKIADRREGLVPEERRGSSSKRAIAETNEEQRKTQRKSQTGDATSSRLKILEE</sequence>
<feature type="compositionally biased region" description="Polar residues" evidence="1">
    <location>
        <begin position="720"/>
        <end position="730"/>
    </location>
</feature>